<keyword evidence="4" id="KW-1133">Transmembrane helix</keyword>
<proteinExistence type="inferred from homology"/>
<dbReference type="GO" id="GO:0043386">
    <property type="term" value="P:mycotoxin biosynthetic process"/>
    <property type="evidence" value="ECO:0007669"/>
    <property type="project" value="InterPro"/>
</dbReference>
<feature type="transmembrane region" description="Helical" evidence="4">
    <location>
        <begin position="47"/>
        <end position="68"/>
    </location>
</feature>
<dbReference type="GeneID" id="54405067"/>
<evidence type="ECO:0000256" key="1">
    <source>
        <dbReference type="ARBA" id="ARBA00004685"/>
    </source>
</evidence>
<evidence type="ECO:0000313" key="6">
    <source>
        <dbReference type="Proteomes" id="UP000799771"/>
    </source>
</evidence>
<name>A0A6A6ARQ0_9PLEO</name>
<keyword evidence="6" id="KW-1185">Reference proteome</keyword>
<comment type="pathway">
    <text evidence="1">Mycotoxin biosynthesis.</text>
</comment>
<evidence type="ECO:0008006" key="7">
    <source>
        <dbReference type="Google" id="ProtNLM"/>
    </source>
</evidence>
<reference evidence="5" key="1">
    <citation type="journal article" date="2020" name="Stud. Mycol.">
        <title>101 Dothideomycetes genomes: a test case for predicting lifestyles and emergence of pathogens.</title>
        <authorList>
            <person name="Haridas S."/>
            <person name="Albert R."/>
            <person name="Binder M."/>
            <person name="Bloem J."/>
            <person name="Labutti K."/>
            <person name="Salamov A."/>
            <person name="Andreopoulos B."/>
            <person name="Baker S."/>
            <person name="Barry K."/>
            <person name="Bills G."/>
            <person name="Bluhm B."/>
            <person name="Cannon C."/>
            <person name="Castanera R."/>
            <person name="Culley D."/>
            <person name="Daum C."/>
            <person name="Ezra D."/>
            <person name="Gonzalez J."/>
            <person name="Henrissat B."/>
            <person name="Kuo A."/>
            <person name="Liang C."/>
            <person name="Lipzen A."/>
            <person name="Lutzoni F."/>
            <person name="Magnuson J."/>
            <person name="Mondo S."/>
            <person name="Nolan M."/>
            <person name="Ohm R."/>
            <person name="Pangilinan J."/>
            <person name="Park H.-J."/>
            <person name="Ramirez L."/>
            <person name="Alfaro M."/>
            <person name="Sun H."/>
            <person name="Tritt A."/>
            <person name="Yoshinaga Y."/>
            <person name="Zwiers L.-H."/>
            <person name="Turgeon B."/>
            <person name="Goodwin S."/>
            <person name="Spatafora J."/>
            <person name="Crous P."/>
            <person name="Grigoriev I."/>
        </authorList>
    </citation>
    <scope>NUCLEOTIDE SEQUENCE</scope>
    <source>
        <strain evidence="5">CBS 119687</strain>
    </source>
</reference>
<dbReference type="AlphaFoldDB" id="A0A6A6ARQ0"/>
<dbReference type="InterPro" id="IPR021765">
    <property type="entry name" value="UstYa-like"/>
</dbReference>
<feature type="region of interest" description="Disordered" evidence="3">
    <location>
        <begin position="13"/>
        <end position="38"/>
    </location>
</feature>
<dbReference type="OrthoDB" id="3687641at2759"/>
<dbReference type="RefSeq" id="XP_033528270.1">
    <property type="nucleotide sequence ID" value="XM_033664635.1"/>
</dbReference>
<dbReference type="Pfam" id="PF11807">
    <property type="entry name" value="UstYa"/>
    <property type="match status" value="1"/>
</dbReference>
<dbReference type="Proteomes" id="UP000799771">
    <property type="component" value="Unassembled WGS sequence"/>
</dbReference>
<dbReference type="PANTHER" id="PTHR33365">
    <property type="entry name" value="YALI0B05434P"/>
    <property type="match status" value="1"/>
</dbReference>
<protein>
    <recommendedName>
        <fullName evidence="7">Tat pathway signal sequence</fullName>
    </recommendedName>
</protein>
<evidence type="ECO:0000313" key="5">
    <source>
        <dbReference type="EMBL" id="KAF2133883.1"/>
    </source>
</evidence>
<evidence type="ECO:0000256" key="4">
    <source>
        <dbReference type="SAM" id="Phobius"/>
    </source>
</evidence>
<dbReference type="PANTHER" id="PTHR33365:SF4">
    <property type="entry name" value="CYCLOCHLOROTINE BIOSYNTHESIS PROTEIN O"/>
    <property type="match status" value="1"/>
</dbReference>
<keyword evidence="4" id="KW-0472">Membrane</keyword>
<gene>
    <name evidence="5" type="ORF">P153DRAFT_306518</name>
</gene>
<evidence type="ECO:0000256" key="2">
    <source>
        <dbReference type="ARBA" id="ARBA00035112"/>
    </source>
</evidence>
<dbReference type="EMBL" id="ML977498">
    <property type="protein sequence ID" value="KAF2133883.1"/>
    <property type="molecule type" value="Genomic_DNA"/>
</dbReference>
<comment type="similarity">
    <text evidence="2">Belongs to the ustYa family.</text>
</comment>
<sequence length="266" mass="29731">MFPKSLSWKRPTIPYRDDTEPSSSLLPKEEEEDYSYPRPHRSTCRTACAYLTLAISSLIIGLIAGQFIRAEYEVDGFVAPFASPHRNTHNIVWQENATFASDPSAENDAAWISLIPVGMGFVEHPVLAPRGTPRALSVYHEIHCLHGLRTSFFTTHYRLAQLASLHPTSSPSTPAYPAYTPNAYLDELVTSDDGFDLIHIKHCFDYLRQALMCAVDTNLEDVKFTPGGEHGNAEGWGTRRTCRDYAGVKEWAERWRVTGQTGIGGN</sequence>
<accession>A0A6A6ARQ0</accession>
<keyword evidence="4" id="KW-0812">Transmembrane</keyword>
<evidence type="ECO:0000256" key="3">
    <source>
        <dbReference type="SAM" id="MobiDB-lite"/>
    </source>
</evidence>
<organism evidence="5 6">
    <name type="scientific">Dothidotthia symphoricarpi CBS 119687</name>
    <dbReference type="NCBI Taxonomy" id="1392245"/>
    <lineage>
        <taxon>Eukaryota</taxon>
        <taxon>Fungi</taxon>
        <taxon>Dikarya</taxon>
        <taxon>Ascomycota</taxon>
        <taxon>Pezizomycotina</taxon>
        <taxon>Dothideomycetes</taxon>
        <taxon>Pleosporomycetidae</taxon>
        <taxon>Pleosporales</taxon>
        <taxon>Dothidotthiaceae</taxon>
        <taxon>Dothidotthia</taxon>
    </lineage>
</organism>